<evidence type="ECO:0000259" key="2">
    <source>
        <dbReference type="Pfam" id="PF01936"/>
    </source>
</evidence>
<dbReference type="Pfam" id="PF01936">
    <property type="entry name" value="NYN"/>
    <property type="match status" value="1"/>
</dbReference>
<dbReference type="InterPro" id="IPR024768">
    <property type="entry name" value="Marf1"/>
</dbReference>
<dbReference type="Proteomes" id="UP000836841">
    <property type="component" value="Chromosome 6"/>
</dbReference>
<sequence length="258" mass="29569">MMNKKAPAPEYYGSELSVWWDMDKCPIPDGYDAWKVGPCTKAELEKLGYSGPLTIFGLGDLKQIPELVLQALFSTGIVLKTVPNRTRRSSIYWFMLFWKLKHPGPHTMMVITDSLGLDHFYGALSSHQERHKCNILLAYPDDAILKEDYSLVIHRWFWKSLLKGVSFFQSELGLGPKETFLTPLIRPKAKKMKRKAKKMKVEAGVDSTKKQPKASKPDFSQLLDSTCEHDFCFERSFKTLQRKATKMKLAYEASTPRP</sequence>
<organism evidence="3 4">
    <name type="scientific">Thlaspi arvense</name>
    <name type="common">Field penny-cress</name>
    <dbReference type="NCBI Taxonomy" id="13288"/>
    <lineage>
        <taxon>Eukaryota</taxon>
        <taxon>Viridiplantae</taxon>
        <taxon>Streptophyta</taxon>
        <taxon>Embryophyta</taxon>
        <taxon>Tracheophyta</taxon>
        <taxon>Spermatophyta</taxon>
        <taxon>Magnoliopsida</taxon>
        <taxon>eudicotyledons</taxon>
        <taxon>Gunneridae</taxon>
        <taxon>Pentapetalae</taxon>
        <taxon>rosids</taxon>
        <taxon>malvids</taxon>
        <taxon>Brassicales</taxon>
        <taxon>Brassicaceae</taxon>
        <taxon>Thlaspideae</taxon>
        <taxon>Thlaspi</taxon>
    </lineage>
</organism>
<dbReference type="GO" id="GO:0010468">
    <property type="term" value="P:regulation of gene expression"/>
    <property type="evidence" value="ECO:0007669"/>
    <property type="project" value="InterPro"/>
</dbReference>
<feature type="compositionally biased region" description="Basic and acidic residues" evidence="1">
    <location>
        <begin position="199"/>
        <end position="209"/>
    </location>
</feature>
<dbReference type="GO" id="GO:0005777">
    <property type="term" value="C:peroxisome"/>
    <property type="evidence" value="ECO:0007669"/>
    <property type="project" value="InterPro"/>
</dbReference>
<dbReference type="PANTHER" id="PTHR14379">
    <property type="entry name" value="LIMKAIN B LKAP"/>
    <property type="match status" value="1"/>
</dbReference>
<proteinExistence type="predicted"/>
<dbReference type="PANTHER" id="PTHR14379:SF84">
    <property type="entry name" value="NYN DOMAIN-CONTAINING PROTEIN"/>
    <property type="match status" value="1"/>
</dbReference>
<feature type="domain" description="NYN" evidence="2">
    <location>
        <begin position="16"/>
        <end position="138"/>
    </location>
</feature>
<dbReference type="AlphaFoldDB" id="A0AAU9STZ1"/>
<dbReference type="GO" id="GO:0004540">
    <property type="term" value="F:RNA nuclease activity"/>
    <property type="evidence" value="ECO:0007669"/>
    <property type="project" value="InterPro"/>
</dbReference>
<dbReference type="InterPro" id="IPR021139">
    <property type="entry name" value="NYN"/>
</dbReference>
<dbReference type="EMBL" id="OU466862">
    <property type="protein sequence ID" value="CAH2071944.1"/>
    <property type="molecule type" value="Genomic_DNA"/>
</dbReference>
<evidence type="ECO:0000256" key="1">
    <source>
        <dbReference type="SAM" id="MobiDB-lite"/>
    </source>
</evidence>
<name>A0AAU9STZ1_THLAR</name>
<reference evidence="3 4" key="1">
    <citation type="submission" date="2022-03" db="EMBL/GenBank/DDBJ databases">
        <authorList>
            <person name="Nunn A."/>
            <person name="Chopra R."/>
            <person name="Nunn A."/>
            <person name="Contreras Garrido A."/>
        </authorList>
    </citation>
    <scope>NUCLEOTIDE SEQUENCE [LARGE SCALE GENOMIC DNA]</scope>
</reference>
<dbReference type="CDD" id="cd10910">
    <property type="entry name" value="PIN_limkain_b1_N_like"/>
    <property type="match status" value="1"/>
</dbReference>
<keyword evidence="4" id="KW-1185">Reference proteome</keyword>
<accession>A0AAU9STZ1</accession>
<gene>
    <name evidence="3" type="ORF">TAV2_LOCUS19585</name>
</gene>
<evidence type="ECO:0000313" key="3">
    <source>
        <dbReference type="EMBL" id="CAH2071944.1"/>
    </source>
</evidence>
<feature type="region of interest" description="Disordered" evidence="1">
    <location>
        <begin position="196"/>
        <end position="217"/>
    </location>
</feature>
<evidence type="ECO:0000313" key="4">
    <source>
        <dbReference type="Proteomes" id="UP000836841"/>
    </source>
</evidence>
<protein>
    <recommendedName>
        <fullName evidence="2">NYN domain-containing protein</fullName>
    </recommendedName>
</protein>